<evidence type="ECO:0000313" key="3">
    <source>
        <dbReference type="Proteomes" id="UP000029518"/>
    </source>
</evidence>
<dbReference type="HOGENOM" id="CLU_2899847_0_0_9"/>
<proteinExistence type="predicted"/>
<evidence type="ECO:0000313" key="2">
    <source>
        <dbReference type="EMBL" id="AIQ57697.1"/>
    </source>
</evidence>
<dbReference type="KEGG" id="pbd:PBOR_12730"/>
<keyword evidence="1" id="KW-0472">Membrane</keyword>
<dbReference type="AlphaFoldDB" id="A0A089LA44"/>
<gene>
    <name evidence="2" type="ORF">PBOR_12730</name>
</gene>
<keyword evidence="1" id="KW-0812">Transmembrane</keyword>
<dbReference type="RefSeq" id="WP_042135652.1">
    <property type="nucleotide sequence ID" value="NZ_CP009285.1"/>
</dbReference>
<keyword evidence="1" id="KW-1133">Transmembrane helix</keyword>
<dbReference type="InterPro" id="IPR054229">
    <property type="entry name" value="DUF6954"/>
</dbReference>
<protein>
    <submittedName>
        <fullName evidence="2">Uncharacterized protein</fullName>
    </submittedName>
</protein>
<dbReference type="OrthoDB" id="2663457at2"/>
<feature type="transmembrane region" description="Helical" evidence="1">
    <location>
        <begin position="36"/>
        <end position="56"/>
    </location>
</feature>
<accession>A0A089LA44</accession>
<dbReference type="Proteomes" id="UP000029518">
    <property type="component" value="Chromosome"/>
</dbReference>
<reference evidence="2" key="1">
    <citation type="submission" date="2014-08" db="EMBL/GenBank/DDBJ databases">
        <title>Comparative genomics of the Paenibacillus odorifer group.</title>
        <authorList>
            <person name="den Bakker H.C."/>
            <person name="Tsai Y.-C.Y.-C."/>
            <person name="Martin N."/>
            <person name="Korlach J."/>
            <person name="Wiedmann M."/>
        </authorList>
    </citation>
    <scope>NUCLEOTIDE SEQUENCE [LARGE SCALE GENOMIC DNA]</scope>
    <source>
        <strain evidence="2">DSM 13188</strain>
    </source>
</reference>
<organism evidence="2 3">
    <name type="scientific">Paenibacillus borealis</name>
    <dbReference type="NCBI Taxonomy" id="160799"/>
    <lineage>
        <taxon>Bacteria</taxon>
        <taxon>Bacillati</taxon>
        <taxon>Bacillota</taxon>
        <taxon>Bacilli</taxon>
        <taxon>Bacillales</taxon>
        <taxon>Paenibacillaceae</taxon>
        <taxon>Paenibacillus</taxon>
    </lineage>
</organism>
<dbReference type="EMBL" id="CP009285">
    <property type="protein sequence ID" value="AIQ57697.1"/>
    <property type="molecule type" value="Genomic_DNA"/>
</dbReference>
<evidence type="ECO:0000256" key="1">
    <source>
        <dbReference type="SAM" id="Phobius"/>
    </source>
</evidence>
<name>A0A089LA44_PAEBO</name>
<dbReference type="Pfam" id="PF22268">
    <property type="entry name" value="DUF6954"/>
    <property type="match status" value="1"/>
</dbReference>
<sequence length="62" mass="7242">MRWIIYILFAILYGLTTLYGLGPVLLADGSFRERMLTLAIVLLIYAGITWWLRSLLKRLGRR</sequence>
<keyword evidence="3" id="KW-1185">Reference proteome</keyword>